<dbReference type="InterPro" id="IPR018110">
    <property type="entry name" value="Mandel_Rmase/mucon_lact_enz_CS"/>
</dbReference>
<dbReference type="SFLD" id="SFLDS00001">
    <property type="entry name" value="Enolase"/>
    <property type="match status" value="1"/>
</dbReference>
<keyword evidence="3" id="KW-0479">Metal-binding</keyword>
<keyword evidence="6" id="KW-1185">Reference proteome</keyword>
<dbReference type="Proteomes" id="UP001595755">
    <property type="component" value="Unassembled WGS sequence"/>
</dbReference>
<dbReference type="Pfam" id="PF13378">
    <property type="entry name" value="MR_MLE_C"/>
    <property type="match status" value="1"/>
</dbReference>
<evidence type="ECO:0000259" key="4">
    <source>
        <dbReference type="SMART" id="SM00922"/>
    </source>
</evidence>
<dbReference type="SMART" id="SM00922">
    <property type="entry name" value="MR_MLE"/>
    <property type="match status" value="1"/>
</dbReference>
<dbReference type="EMBL" id="JBHSED010000068">
    <property type="protein sequence ID" value="MFC4306894.1"/>
    <property type="molecule type" value="Genomic_DNA"/>
</dbReference>
<comment type="similarity">
    <text evidence="2">Belongs to the mandelate racemase/muconate lactonizing enzyme family. GalD subfamily.</text>
</comment>
<dbReference type="InterPro" id="IPR034589">
    <property type="entry name" value="D-mannonate_dehydratase-like"/>
</dbReference>
<comment type="caution">
    <text evidence="5">The sequence shown here is derived from an EMBL/GenBank/DDBJ whole genome shotgun (WGS) entry which is preliminary data.</text>
</comment>
<dbReference type="Gene3D" id="3.20.20.120">
    <property type="entry name" value="Enolase-like C-terminal domain"/>
    <property type="match status" value="1"/>
</dbReference>
<dbReference type="Gene3D" id="3.30.390.10">
    <property type="entry name" value="Enolase-like, N-terminal domain"/>
    <property type="match status" value="1"/>
</dbReference>
<dbReference type="SUPFAM" id="SSF54826">
    <property type="entry name" value="Enolase N-terminal domain-like"/>
    <property type="match status" value="1"/>
</dbReference>
<dbReference type="SFLD" id="SFLDG00033">
    <property type="entry name" value="mannonate_dehydratase"/>
    <property type="match status" value="1"/>
</dbReference>
<comment type="function">
    <text evidence="1">Has no detectable activity with D-mannonate and with a panel of 70 other acid sugars (in vitro), in spite of the conservation of the residues that are expected to be important for catalytic activity and cofactor binding. May have evolved a divergent function.</text>
</comment>
<dbReference type="RefSeq" id="WP_204605905.1">
    <property type="nucleotide sequence ID" value="NZ_JBHSED010000068.1"/>
</dbReference>
<evidence type="ECO:0000313" key="5">
    <source>
        <dbReference type="EMBL" id="MFC4306894.1"/>
    </source>
</evidence>
<sequence>MPNLKIRNIKTILTAPEGINLVVVKVETTEPEIYGVGCATFTQRYLTVQSAIEQYIKPLLIGKDVNNINDIWHSSIVSGYWRNGPVLNNAISGVDMALWDIKGKMANMPLYELFGGKVREGAAVYRHADGRSVREVEENVRACMNEGYRYIRCQMGTYGGTGQSFVSPEGAPAGAYYDPKAYMKSIVGLFEHLRAQVGEDIELLHDIHERLTPIDAVNFAKQLEPYRLFFLEDALPPEQLEWFRMIRQHSTIPLAMGELFNNPNEWMPLITNRLIDYIRVHISQIGGITPARKLTALCEAFGVRTAWHGPGDTSPVGHAAHVHLDVSSINFGIQEWSGFNSAIQEVFPGCPEVRNGYVYPSNKPGLGIDVDEQLAAKFPCDNALPTWTNARLPDGTPVTP</sequence>
<dbReference type="InterPro" id="IPR013341">
    <property type="entry name" value="Mandelate_racemase_N_dom"/>
</dbReference>
<dbReference type="Pfam" id="PF02746">
    <property type="entry name" value="MR_MLE_N"/>
    <property type="match status" value="1"/>
</dbReference>
<dbReference type="InterPro" id="IPR029065">
    <property type="entry name" value="Enolase_C-like"/>
</dbReference>
<evidence type="ECO:0000256" key="2">
    <source>
        <dbReference type="ARBA" id="ARBA00010339"/>
    </source>
</evidence>
<dbReference type="InterPro" id="IPR036849">
    <property type="entry name" value="Enolase-like_C_sf"/>
</dbReference>
<dbReference type="PANTHER" id="PTHR48080">
    <property type="entry name" value="D-GALACTONATE DEHYDRATASE-RELATED"/>
    <property type="match status" value="1"/>
</dbReference>
<gene>
    <name evidence="5" type="ORF">ACFO1S_26080</name>
</gene>
<dbReference type="PROSITE" id="PS00908">
    <property type="entry name" value="MR_MLE_1"/>
    <property type="match status" value="1"/>
</dbReference>
<reference evidence="6" key="1">
    <citation type="journal article" date="2019" name="Int. J. Syst. Evol. Microbiol.">
        <title>The Global Catalogue of Microorganisms (GCM) 10K type strain sequencing project: providing services to taxonomists for standard genome sequencing and annotation.</title>
        <authorList>
            <consortium name="The Broad Institute Genomics Platform"/>
            <consortium name="The Broad Institute Genome Sequencing Center for Infectious Disease"/>
            <person name="Wu L."/>
            <person name="Ma J."/>
        </authorList>
    </citation>
    <scope>NUCLEOTIDE SEQUENCE [LARGE SCALE GENOMIC DNA]</scope>
    <source>
        <strain evidence="6">CGMCC 4.1641</strain>
    </source>
</reference>
<dbReference type="InterPro" id="IPR034593">
    <property type="entry name" value="DgoD-like"/>
</dbReference>
<protein>
    <submittedName>
        <fullName evidence="5">Enolase C-terminal domain-like protein</fullName>
    </submittedName>
</protein>
<dbReference type="PANTHER" id="PTHR48080:SF6">
    <property type="entry name" value="STARVATION-SENSING PROTEIN RSPA"/>
    <property type="match status" value="1"/>
</dbReference>
<organism evidence="5 6">
    <name type="scientific">Cohnella boryungensis</name>
    <dbReference type="NCBI Taxonomy" id="768479"/>
    <lineage>
        <taxon>Bacteria</taxon>
        <taxon>Bacillati</taxon>
        <taxon>Bacillota</taxon>
        <taxon>Bacilli</taxon>
        <taxon>Bacillales</taxon>
        <taxon>Paenibacillaceae</taxon>
        <taxon>Cohnella</taxon>
    </lineage>
</organism>
<dbReference type="InterPro" id="IPR029017">
    <property type="entry name" value="Enolase-like_N"/>
</dbReference>
<accession>A0ABV8SKA5</accession>
<proteinExistence type="inferred from homology"/>
<name>A0ABV8SKA5_9BACL</name>
<evidence type="ECO:0000256" key="1">
    <source>
        <dbReference type="ARBA" id="ARBA00003553"/>
    </source>
</evidence>
<dbReference type="SUPFAM" id="SSF51604">
    <property type="entry name" value="Enolase C-terminal domain-like"/>
    <property type="match status" value="1"/>
</dbReference>
<feature type="domain" description="Mandelate racemase/muconate lactonizing enzyme C-terminal" evidence="4">
    <location>
        <begin position="133"/>
        <end position="253"/>
    </location>
</feature>
<dbReference type="InterPro" id="IPR013342">
    <property type="entry name" value="Mandelate_racemase_C"/>
</dbReference>
<evidence type="ECO:0000313" key="6">
    <source>
        <dbReference type="Proteomes" id="UP001595755"/>
    </source>
</evidence>
<evidence type="ECO:0000256" key="3">
    <source>
        <dbReference type="ARBA" id="ARBA00022723"/>
    </source>
</evidence>